<feature type="transmembrane region" description="Helical" evidence="1">
    <location>
        <begin position="20"/>
        <end position="37"/>
    </location>
</feature>
<keyword evidence="1" id="KW-0472">Membrane</keyword>
<organism evidence="2">
    <name type="scientific">bioreactor metagenome</name>
    <dbReference type="NCBI Taxonomy" id="1076179"/>
    <lineage>
        <taxon>unclassified sequences</taxon>
        <taxon>metagenomes</taxon>
        <taxon>ecological metagenomes</taxon>
    </lineage>
</organism>
<sequence length="66" mass="7781">MDNGDKLYHFLRYEEVRSLWNMNTLLLSFITVNVFAFDCRLLCIRAFVNNENGTVCRENTVPYVSN</sequence>
<evidence type="ECO:0000256" key="1">
    <source>
        <dbReference type="SAM" id="Phobius"/>
    </source>
</evidence>
<keyword evidence="1" id="KW-0812">Transmembrane</keyword>
<protein>
    <submittedName>
        <fullName evidence="2">Uncharacterized protein</fullName>
    </submittedName>
</protein>
<accession>A0A645A995</accession>
<evidence type="ECO:0000313" key="2">
    <source>
        <dbReference type="EMBL" id="MPM49278.1"/>
    </source>
</evidence>
<gene>
    <name evidence="2" type="ORF">SDC9_96006</name>
</gene>
<reference evidence="2" key="1">
    <citation type="submission" date="2019-08" db="EMBL/GenBank/DDBJ databases">
        <authorList>
            <person name="Kucharzyk K."/>
            <person name="Murdoch R.W."/>
            <person name="Higgins S."/>
            <person name="Loffler F."/>
        </authorList>
    </citation>
    <scope>NUCLEOTIDE SEQUENCE</scope>
</reference>
<dbReference type="AlphaFoldDB" id="A0A645A995"/>
<comment type="caution">
    <text evidence="2">The sequence shown here is derived from an EMBL/GenBank/DDBJ whole genome shotgun (WGS) entry which is preliminary data.</text>
</comment>
<keyword evidence="1" id="KW-1133">Transmembrane helix</keyword>
<proteinExistence type="predicted"/>
<name>A0A645A995_9ZZZZ</name>
<dbReference type="EMBL" id="VSSQ01012456">
    <property type="protein sequence ID" value="MPM49278.1"/>
    <property type="molecule type" value="Genomic_DNA"/>
</dbReference>